<dbReference type="AlphaFoldDB" id="A7ST56"/>
<dbReference type="PhylomeDB" id="A7ST56"/>
<evidence type="ECO:0000259" key="1">
    <source>
        <dbReference type="Pfam" id="PF24764"/>
    </source>
</evidence>
<protein>
    <recommendedName>
        <fullName evidence="1">Integrase core domain-containing protein</fullName>
    </recommendedName>
</protein>
<evidence type="ECO:0000313" key="2">
    <source>
        <dbReference type="EMBL" id="EDO33113.1"/>
    </source>
</evidence>
<dbReference type="Proteomes" id="UP000001593">
    <property type="component" value="Unassembled WGS sequence"/>
</dbReference>
<organism evidence="2 3">
    <name type="scientific">Nematostella vectensis</name>
    <name type="common">Starlet sea anemone</name>
    <dbReference type="NCBI Taxonomy" id="45351"/>
    <lineage>
        <taxon>Eukaryota</taxon>
        <taxon>Metazoa</taxon>
        <taxon>Cnidaria</taxon>
        <taxon>Anthozoa</taxon>
        <taxon>Hexacorallia</taxon>
        <taxon>Actiniaria</taxon>
        <taxon>Edwardsiidae</taxon>
        <taxon>Nematostella</taxon>
    </lineage>
</organism>
<dbReference type="HOGENOM" id="CLU_967410_0_0_1"/>
<gene>
    <name evidence="2" type="ORF">NEMVEDRAFT_v1g217098</name>
</gene>
<dbReference type="eggNOG" id="ENOG502QUY7">
    <property type="taxonomic scope" value="Eukaryota"/>
</dbReference>
<dbReference type="EMBL" id="DS469789">
    <property type="protein sequence ID" value="EDO33113.1"/>
    <property type="molecule type" value="Genomic_DNA"/>
</dbReference>
<dbReference type="InParanoid" id="A7ST56"/>
<reference evidence="2 3" key="1">
    <citation type="journal article" date="2007" name="Science">
        <title>Sea anemone genome reveals ancestral eumetazoan gene repertoire and genomic organization.</title>
        <authorList>
            <person name="Putnam N.H."/>
            <person name="Srivastava M."/>
            <person name="Hellsten U."/>
            <person name="Dirks B."/>
            <person name="Chapman J."/>
            <person name="Salamov A."/>
            <person name="Terry A."/>
            <person name="Shapiro H."/>
            <person name="Lindquist E."/>
            <person name="Kapitonov V.V."/>
            <person name="Jurka J."/>
            <person name="Genikhovich G."/>
            <person name="Grigoriev I.V."/>
            <person name="Lucas S.M."/>
            <person name="Steele R.E."/>
            <person name="Finnerty J.R."/>
            <person name="Technau U."/>
            <person name="Martindale M.Q."/>
            <person name="Rokhsar D.S."/>
        </authorList>
    </citation>
    <scope>NUCLEOTIDE SEQUENCE [LARGE SCALE GENOMIC DNA]</scope>
    <source>
        <strain evidence="3">CH2 X CH6</strain>
    </source>
</reference>
<dbReference type="InterPro" id="IPR058913">
    <property type="entry name" value="Integrase_dom_put"/>
</dbReference>
<feature type="domain" description="Integrase core" evidence="1">
    <location>
        <begin position="131"/>
        <end position="248"/>
    </location>
</feature>
<sequence length="288" mass="33453">MDKPTYCVLPSFTPASGDDDSSTEDCKYFSQDYTNKEIASFLVLRHGLVISVRTVKRTLKLLYLRRDRSGNESPMEAIVYAVVQMLENSCGSFLGYRQLTKWLRRKFQLIVTRDTIMKCIRIIDPEVAKLGGVARRIRSDRGTENTVISALQQFFRWQDNDEFSSAKSFIQGKSSSNQRIEAWWSKLRDGGGGWWINLFKDMRDSGIYNDDDCLANECLKFCFLPILRKELHLVVELWNTHTIASQKRHEVIGGKPNVLFFMPELYNTENYLRHVDLEDVQAHVYRIL</sequence>
<dbReference type="STRING" id="45351.A7ST56"/>
<dbReference type="Pfam" id="PF24764">
    <property type="entry name" value="rva_4"/>
    <property type="match status" value="1"/>
</dbReference>
<evidence type="ECO:0000313" key="3">
    <source>
        <dbReference type="Proteomes" id="UP000001593"/>
    </source>
</evidence>
<dbReference type="PANTHER" id="PTHR46791">
    <property type="entry name" value="EXPRESSED PROTEIN"/>
    <property type="match status" value="1"/>
</dbReference>
<keyword evidence="3" id="KW-1185">Reference proteome</keyword>
<proteinExistence type="predicted"/>
<accession>A7ST56</accession>
<dbReference type="OMA" id="VELWNTH"/>
<name>A7ST56_NEMVE</name>
<dbReference type="PANTHER" id="PTHR46791:SF13">
    <property type="entry name" value="CLR5 DOMAIN-CONTAINING PROTEIN"/>
    <property type="match status" value="1"/>
</dbReference>